<dbReference type="EC" id="3.4.-.-" evidence="6"/>
<protein>
    <recommendedName>
        <fullName evidence="6">Dipeptidase</fullName>
        <ecNumber evidence="6">3.4.-.-</ecNumber>
    </recommendedName>
</protein>
<dbReference type="STRING" id="1423777.FD46_GL001330"/>
<dbReference type="Pfam" id="PF03577">
    <property type="entry name" value="Peptidase_C69"/>
    <property type="match status" value="1"/>
</dbReference>
<evidence type="ECO:0000256" key="6">
    <source>
        <dbReference type="RuleBase" id="RU364089"/>
    </source>
</evidence>
<evidence type="ECO:0000256" key="4">
    <source>
        <dbReference type="ARBA" id="ARBA00022801"/>
    </source>
</evidence>
<reference evidence="7 8" key="1">
    <citation type="journal article" date="2015" name="Genome Announc.">
        <title>Expanding the biotechnology potential of lactobacilli through comparative genomics of 213 strains and associated genera.</title>
        <authorList>
            <person name="Sun Z."/>
            <person name="Harris H.M."/>
            <person name="McCann A."/>
            <person name="Guo C."/>
            <person name="Argimon S."/>
            <person name="Zhang W."/>
            <person name="Yang X."/>
            <person name="Jeffery I.B."/>
            <person name="Cooney J.C."/>
            <person name="Kagawa T.F."/>
            <person name="Liu W."/>
            <person name="Song Y."/>
            <person name="Salvetti E."/>
            <person name="Wrobel A."/>
            <person name="Rasinkangas P."/>
            <person name="Parkhill J."/>
            <person name="Rea M.C."/>
            <person name="O'Sullivan O."/>
            <person name="Ritari J."/>
            <person name="Douillard F.P."/>
            <person name="Paul Ross R."/>
            <person name="Yang R."/>
            <person name="Briner A.E."/>
            <person name="Felis G.E."/>
            <person name="de Vos W.M."/>
            <person name="Barrangou R."/>
            <person name="Klaenhammer T.R."/>
            <person name="Caufield P.W."/>
            <person name="Cui Y."/>
            <person name="Zhang H."/>
            <person name="O'Toole P.W."/>
        </authorList>
    </citation>
    <scope>NUCLEOTIDE SEQUENCE [LARGE SCALE GENOMIC DNA]</scope>
    <source>
        <strain evidence="7 8">DSM 19972</strain>
    </source>
</reference>
<dbReference type="OrthoDB" id="9764088at2"/>
<sequence length="477" mass="53923">MTDNTKDFSACTSILVGKKATADGSIMIARNEDFKTAWPKHFVVHPHHKSLKQQTFISSDNGFRLELPLISSKYTATPEWTDQYGTFEEDGINEDGVAMSATESAYANERVLGADPLVKNGIGEEAIVTVVLPYIKTAREGVARLGKIVETKGASETNGVLFADNDEAWYMEIATGHCWAAQRIPDDCYAVVANQLALEEIDFADTANFMTATNLKKFVTENRLNSDNFSFNFRKIFGTHELSDEIYSTPRVWYGQKQFTPSIISEPTSESLPFIQKPDNLLHREDLEFLLASHFQRTVYDPLGVGTAEQKHRFRPISLAETQESHILQLRPWLPKEINGLHWLALGVTAQSVFVPFYASLKDTPVEYQKGIETFSFDSAYWRYKLLGILVDPHYLTYGEKLKALQKDLRIKLNHSVHISDRQALKIFKKDKLISYLTKKSHENAALALKEVDKLTAQLITQSTDLSPLNFKTDENL</sequence>
<proteinExistence type="inferred from homology"/>
<dbReference type="GO" id="GO:0016805">
    <property type="term" value="F:dipeptidase activity"/>
    <property type="evidence" value="ECO:0007669"/>
    <property type="project" value="UniProtKB-KW"/>
</dbReference>
<dbReference type="EMBL" id="AZEH01000039">
    <property type="protein sequence ID" value="KRL04210.1"/>
    <property type="molecule type" value="Genomic_DNA"/>
</dbReference>
<dbReference type="AlphaFoldDB" id="A0A0R1MGB4"/>
<organism evidence="7 8">
    <name type="scientific">Liquorilactobacillus oeni DSM 19972</name>
    <dbReference type="NCBI Taxonomy" id="1423777"/>
    <lineage>
        <taxon>Bacteria</taxon>
        <taxon>Bacillati</taxon>
        <taxon>Bacillota</taxon>
        <taxon>Bacilli</taxon>
        <taxon>Lactobacillales</taxon>
        <taxon>Lactobacillaceae</taxon>
        <taxon>Liquorilactobacillus</taxon>
    </lineage>
</organism>
<evidence type="ECO:0000313" key="8">
    <source>
        <dbReference type="Proteomes" id="UP000051686"/>
    </source>
</evidence>
<dbReference type="PANTHER" id="PTHR12994:SF17">
    <property type="entry name" value="LD30995P"/>
    <property type="match status" value="1"/>
</dbReference>
<evidence type="ECO:0000256" key="3">
    <source>
        <dbReference type="ARBA" id="ARBA00022670"/>
    </source>
</evidence>
<dbReference type="PANTHER" id="PTHR12994">
    <property type="entry name" value="SECERNIN"/>
    <property type="match status" value="1"/>
</dbReference>
<keyword evidence="4 6" id="KW-0378">Hydrolase</keyword>
<keyword evidence="3 6" id="KW-0645">Protease</keyword>
<evidence type="ECO:0000256" key="5">
    <source>
        <dbReference type="ARBA" id="ARBA00022997"/>
    </source>
</evidence>
<dbReference type="GO" id="GO:0070004">
    <property type="term" value="F:cysteine-type exopeptidase activity"/>
    <property type="evidence" value="ECO:0007669"/>
    <property type="project" value="InterPro"/>
</dbReference>
<keyword evidence="5 6" id="KW-0224">Dipeptidase</keyword>
<dbReference type="Proteomes" id="UP000051686">
    <property type="component" value="Unassembled WGS sequence"/>
</dbReference>
<evidence type="ECO:0000256" key="2">
    <source>
        <dbReference type="ARBA" id="ARBA00007225"/>
    </source>
</evidence>
<keyword evidence="8" id="KW-1185">Reference proteome</keyword>
<dbReference type="InterPro" id="IPR005322">
    <property type="entry name" value="Peptidase_C69"/>
</dbReference>
<dbReference type="NCBIfam" id="NF033678">
    <property type="entry name" value="C69_fam_dipept"/>
    <property type="match status" value="1"/>
</dbReference>
<comment type="caution">
    <text evidence="7">The sequence shown here is derived from an EMBL/GenBank/DDBJ whole genome shotgun (WGS) entry which is preliminary data.</text>
</comment>
<name>A0A0R1MGB4_9LACO</name>
<evidence type="ECO:0000313" key="7">
    <source>
        <dbReference type="EMBL" id="KRL04210.1"/>
    </source>
</evidence>
<evidence type="ECO:0000256" key="1">
    <source>
        <dbReference type="ARBA" id="ARBA00001670"/>
    </source>
</evidence>
<accession>A0A0R1MGB4</accession>
<dbReference type="RefSeq" id="WP_057896194.1">
    <property type="nucleotide sequence ID" value="NZ_AZEH01000039.1"/>
</dbReference>
<dbReference type="GO" id="GO:0006508">
    <property type="term" value="P:proteolysis"/>
    <property type="evidence" value="ECO:0007669"/>
    <property type="project" value="UniProtKB-KW"/>
</dbReference>
<comment type="catalytic activity">
    <reaction evidence="1">
        <text>an L-aminoacyl-L-amino acid + H2O = 2 an L-alpha-amino acid</text>
        <dbReference type="Rhea" id="RHEA:48940"/>
        <dbReference type="ChEBI" id="CHEBI:15377"/>
        <dbReference type="ChEBI" id="CHEBI:59869"/>
        <dbReference type="ChEBI" id="CHEBI:77460"/>
        <dbReference type="EC" id="3.4.13.19"/>
    </reaction>
</comment>
<dbReference type="Gene3D" id="3.60.60.10">
    <property type="entry name" value="Penicillin V Acylase, Chain A"/>
    <property type="match status" value="1"/>
</dbReference>
<dbReference type="PATRIC" id="fig|1423777.3.peg.1375"/>
<comment type="similarity">
    <text evidence="2 6">Belongs to the peptidase C69 family.</text>
</comment>
<gene>
    <name evidence="7" type="ORF">FD46_GL001330</name>
</gene>
<dbReference type="InterPro" id="IPR047804">
    <property type="entry name" value="C69_dipept_A-like"/>
</dbReference>